<comment type="catalytic activity">
    <reaction evidence="1">
        <text>[E2 ubiquitin-conjugating enzyme]-S-ubiquitinyl-L-cysteine + [acceptor protein]-L-lysine = [E2 ubiquitin-conjugating enzyme]-L-cysteine + [acceptor protein]-N(6)-ubiquitinyl-L-lysine.</text>
        <dbReference type="EC" id="2.3.2.31"/>
    </reaction>
</comment>
<evidence type="ECO:0000313" key="14">
    <source>
        <dbReference type="Proteomes" id="UP000041254"/>
    </source>
</evidence>
<evidence type="ECO:0000256" key="1">
    <source>
        <dbReference type="ARBA" id="ARBA00001798"/>
    </source>
</evidence>
<keyword evidence="14" id="KW-1185">Reference proteome</keyword>
<evidence type="ECO:0000256" key="8">
    <source>
        <dbReference type="ARBA" id="ARBA00022833"/>
    </source>
</evidence>
<reference evidence="13 14" key="1">
    <citation type="submission" date="2014-11" db="EMBL/GenBank/DDBJ databases">
        <authorList>
            <person name="Zhu J."/>
            <person name="Qi W."/>
            <person name="Song R."/>
        </authorList>
    </citation>
    <scope>NUCLEOTIDE SEQUENCE [LARGE SCALE GENOMIC DNA]</scope>
</reference>
<dbReference type="SUPFAM" id="SSF57850">
    <property type="entry name" value="RING/U-box"/>
    <property type="match status" value="3"/>
</dbReference>
<evidence type="ECO:0000256" key="7">
    <source>
        <dbReference type="ARBA" id="ARBA00022786"/>
    </source>
</evidence>
<dbReference type="Pfam" id="PF01485">
    <property type="entry name" value="IBR"/>
    <property type="match status" value="1"/>
</dbReference>
<dbReference type="Gene3D" id="2.20.25.20">
    <property type="match status" value="1"/>
</dbReference>
<dbReference type="InterPro" id="IPR031127">
    <property type="entry name" value="E3_UB_ligase_RBR"/>
</dbReference>
<dbReference type="VEuPathDB" id="CryptoDB:Vbra_20585"/>
<dbReference type="EMBL" id="CDMY01000274">
    <property type="protein sequence ID" value="CEL98610.1"/>
    <property type="molecule type" value="Genomic_DNA"/>
</dbReference>
<organism evidence="13 14">
    <name type="scientific">Vitrella brassicaformis (strain CCMP3155)</name>
    <dbReference type="NCBI Taxonomy" id="1169540"/>
    <lineage>
        <taxon>Eukaryota</taxon>
        <taxon>Sar</taxon>
        <taxon>Alveolata</taxon>
        <taxon>Colpodellida</taxon>
        <taxon>Vitrellaceae</taxon>
        <taxon>Vitrella</taxon>
    </lineage>
</organism>
<dbReference type="PANTHER" id="PTHR11685">
    <property type="entry name" value="RBR FAMILY RING FINGER AND IBR DOMAIN-CONTAINING"/>
    <property type="match status" value="1"/>
</dbReference>
<dbReference type="GO" id="GO:0008270">
    <property type="term" value="F:zinc ion binding"/>
    <property type="evidence" value="ECO:0007669"/>
    <property type="project" value="UniProtKB-KW"/>
</dbReference>
<keyword evidence="3" id="KW-0808">Transferase</keyword>
<feature type="domain" description="RING-type" evidence="12">
    <location>
        <begin position="59"/>
        <end position="282"/>
    </location>
</feature>
<proteinExistence type="predicted"/>
<dbReference type="SMART" id="SM00184">
    <property type="entry name" value="RING"/>
    <property type="match status" value="2"/>
</dbReference>
<dbReference type="EC" id="2.3.2.31" evidence="2"/>
<dbReference type="InParanoid" id="A0A0G4EMI5"/>
<keyword evidence="4" id="KW-0479">Metal-binding</keyword>
<name>A0A0G4EMI5_VITBC</name>
<dbReference type="GO" id="GO:0061630">
    <property type="term" value="F:ubiquitin protein ligase activity"/>
    <property type="evidence" value="ECO:0007669"/>
    <property type="project" value="UniProtKB-EC"/>
</dbReference>
<dbReference type="InterPro" id="IPR044066">
    <property type="entry name" value="TRIAD_supradom"/>
</dbReference>
<evidence type="ECO:0000313" key="13">
    <source>
        <dbReference type="EMBL" id="CEL98610.1"/>
    </source>
</evidence>
<evidence type="ECO:0000256" key="10">
    <source>
        <dbReference type="SAM" id="Coils"/>
    </source>
</evidence>
<dbReference type="Gene3D" id="3.30.40.10">
    <property type="entry name" value="Zinc/RING finger domain, C3HC4 (zinc finger)"/>
    <property type="match status" value="1"/>
</dbReference>
<keyword evidence="6 9" id="KW-0863">Zinc-finger</keyword>
<accession>A0A0G4EMI5</accession>
<keyword evidence="8" id="KW-0862">Zinc</keyword>
<dbReference type="Gene3D" id="1.20.120.1750">
    <property type="match status" value="1"/>
</dbReference>
<feature type="domain" description="RING-type" evidence="11">
    <location>
        <begin position="63"/>
        <end position="110"/>
    </location>
</feature>
<evidence type="ECO:0000259" key="12">
    <source>
        <dbReference type="PROSITE" id="PS51873"/>
    </source>
</evidence>
<dbReference type="STRING" id="1169540.A0A0G4EMI5"/>
<dbReference type="InterPro" id="IPR013083">
    <property type="entry name" value="Znf_RING/FYVE/PHD"/>
</dbReference>
<dbReference type="GO" id="GO:0016567">
    <property type="term" value="P:protein ubiquitination"/>
    <property type="evidence" value="ECO:0007669"/>
    <property type="project" value="InterPro"/>
</dbReference>
<dbReference type="Proteomes" id="UP000041254">
    <property type="component" value="Unassembled WGS sequence"/>
</dbReference>
<evidence type="ECO:0000256" key="4">
    <source>
        <dbReference type="ARBA" id="ARBA00022723"/>
    </source>
</evidence>
<dbReference type="PROSITE" id="PS51873">
    <property type="entry name" value="TRIAD"/>
    <property type="match status" value="1"/>
</dbReference>
<dbReference type="AlphaFoldDB" id="A0A0G4EMI5"/>
<sequence length="470" mass="51621">MCASLKPLCRTPESELFSELSRWRDIPASSVVLRALSNGRSAGPAAGADHQMEQAQMASQFECMVCKDSCEIHGSYELECGHRLCSDCFVGYVKSKVDGGRVSANDLRCPHVDEQNNQCQQELSYDQIVGVLSEEDKQKFLRFRLEQYQPGDNEMKVTCPSPDCVTYIIDKTATSVKCAQCGRKFCPHCLEEAHEGSTCEEYRRWKEENSQGDGAFNRLAEREGFRRCPVCGVMCEKVRGCNFMTCESIQCKANRVHFCYICGQQLTRADHYTHFGVHGPFGDGCVIVPNPQQARPYIHPDARVVPVHPPRPHRAYRGGAAAAPAAPAAGGPGPAPAPGIPEFLRAFLQELPGGMEVAAAQREMAAEQREIQRAMAAAQRDMAAAQRQMAADQRAVQLEAAAAQRQMAADQRARQLEAAAAQMQMAAAQRQMAAEMAAAQRQMAGEQRAMQREMAQIARAMAASQRGVMG</sequence>
<evidence type="ECO:0000256" key="5">
    <source>
        <dbReference type="ARBA" id="ARBA00022737"/>
    </source>
</evidence>
<dbReference type="InterPro" id="IPR001841">
    <property type="entry name" value="Znf_RING"/>
</dbReference>
<dbReference type="PhylomeDB" id="A0A0G4EMI5"/>
<keyword evidence="5" id="KW-0677">Repeat</keyword>
<protein>
    <recommendedName>
        <fullName evidence="2">RBR-type E3 ubiquitin transferase</fullName>
        <ecNumber evidence="2">2.3.2.31</ecNumber>
    </recommendedName>
</protein>
<dbReference type="InterPro" id="IPR002867">
    <property type="entry name" value="IBR_dom"/>
</dbReference>
<keyword evidence="10" id="KW-0175">Coiled coil</keyword>
<evidence type="ECO:0000256" key="2">
    <source>
        <dbReference type="ARBA" id="ARBA00012251"/>
    </source>
</evidence>
<evidence type="ECO:0000256" key="6">
    <source>
        <dbReference type="ARBA" id="ARBA00022771"/>
    </source>
</evidence>
<keyword evidence="7" id="KW-0833">Ubl conjugation pathway</keyword>
<dbReference type="CDD" id="cd20335">
    <property type="entry name" value="BRcat_RBR"/>
    <property type="match status" value="1"/>
</dbReference>
<evidence type="ECO:0000256" key="3">
    <source>
        <dbReference type="ARBA" id="ARBA00022679"/>
    </source>
</evidence>
<dbReference type="SMART" id="SM00647">
    <property type="entry name" value="IBR"/>
    <property type="match status" value="1"/>
</dbReference>
<dbReference type="OMA" id="CESIQCK"/>
<evidence type="ECO:0000256" key="9">
    <source>
        <dbReference type="PROSITE-ProRule" id="PRU00175"/>
    </source>
</evidence>
<dbReference type="PROSITE" id="PS50089">
    <property type="entry name" value="ZF_RING_2"/>
    <property type="match status" value="1"/>
</dbReference>
<feature type="coiled-coil region" evidence="10">
    <location>
        <begin position="357"/>
        <end position="395"/>
    </location>
</feature>
<gene>
    <name evidence="13" type="ORF">Vbra_20585</name>
</gene>
<dbReference type="OrthoDB" id="10009520at2759"/>
<evidence type="ECO:0000259" key="11">
    <source>
        <dbReference type="PROSITE" id="PS50089"/>
    </source>
</evidence>